<reference evidence="1" key="1">
    <citation type="journal article" date="2015" name="Nature">
        <title>Complex archaea that bridge the gap between prokaryotes and eukaryotes.</title>
        <authorList>
            <person name="Spang A."/>
            <person name="Saw J.H."/>
            <person name="Jorgensen S.L."/>
            <person name="Zaremba-Niedzwiedzka K."/>
            <person name="Martijn J."/>
            <person name="Lind A.E."/>
            <person name="van Eijk R."/>
            <person name="Schleper C."/>
            <person name="Guy L."/>
            <person name="Ettema T.J."/>
        </authorList>
    </citation>
    <scope>NUCLEOTIDE SEQUENCE</scope>
</reference>
<gene>
    <name evidence="1" type="ORF">LCGC14_2664400</name>
</gene>
<dbReference type="AlphaFoldDB" id="A0A0F8ZQW9"/>
<accession>A0A0F8ZQW9</accession>
<organism evidence="1">
    <name type="scientific">marine sediment metagenome</name>
    <dbReference type="NCBI Taxonomy" id="412755"/>
    <lineage>
        <taxon>unclassified sequences</taxon>
        <taxon>metagenomes</taxon>
        <taxon>ecological metagenomes</taxon>
    </lineage>
</organism>
<protein>
    <submittedName>
        <fullName evidence="1">Uncharacterized protein</fullName>
    </submittedName>
</protein>
<name>A0A0F8ZQW9_9ZZZZ</name>
<comment type="caution">
    <text evidence="1">The sequence shown here is derived from an EMBL/GenBank/DDBJ whole genome shotgun (WGS) entry which is preliminary data.</text>
</comment>
<evidence type="ECO:0000313" key="1">
    <source>
        <dbReference type="EMBL" id="KKK96272.1"/>
    </source>
</evidence>
<sequence>GWNSDSLLGDMHREGVSLLETGEGDKRFFFDWVQCSEEHLDHADPKALEAAIREANPAIGEFLSLDNLLSDAEHMPEFEFDRYHLNEWMEKAPG</sequence>
<proteinExistence type="predicted"/>
<dbReference type="EMBL" id="LAZR01046554">
    <property type="protein sequence ID" value="KKK96272.1"/>
    <property type="molecule type" value="Genomic_DNA"/>
</dbReference>
<feature type="non-terminal residue" evidence="1">
    <location>
        <position position="1"/>
    </location>
</feature>